<evidence type="ECO:0000313" key="1">
    <source>
        <dbReference type="EMBL" id="MPM14043.1"/>
    </source>
</evidence>
<organism evidence="1">
    <name type="scientific">bioreactor metagenome</name>
    <dbReference type="NCBI Taxonomy" id="1076179"/>
    <lineage>
        <taxon>unclassified sequences</taxon>
        <taxon>metagenomes</taxon>
        <taxon>ecological metagenomes</taxon>
    </lineage>
</organism>
<accession>A0A644XIK7</accession>
<protein>
    <submittedName>
        <fullName evidence="1">Uncharacterized protein</fullName>
    </submittedName>
</protein>
<gene>
    <name evidence="1" type="ORF">SDC9_60403</name>
</gene>
<dbReference type="AlphaFoldDB" id="A0A644XIK7"/>
<proteinExistence type="predicted"/>
<reference evidence="1" key="1">
    <citation type="submission" date="2019-08" db="EMBL/GenBank/DDBJ databases">
        <authorList>
            <person name="Kucharzyk K."/>
            <person name="Murdoch R.W."/>
            <person name="Higgins S."/>
            <person name="Loffler F."/>
        </authorList>
    </citation>
    <scope>NUCLEOTIDE SEQUENCE</scope>
</reference>
<sequence length="70" mass="7988">MEEVELRGIVKRFAQSGWDLIAQPAKEYLDGADCREELVEAVRQADEECGSCGCEYDALYKRFLALIEEQ</sequence>
<comment type="caution">
    <text evidence="1">The sequence shown here is derived from an EMBL/GenBank/DDBJ whole genome shotgun (WGS) entry which is preliminary data.</text>
</comment>
<name>A0A644XIK7_9ZZZZ</name>
<dbReference type="EMBL" id="VSSQ01002216">
    <property type="protein sequence ID" value="MPM14043.1"/>
    <property type="molecule type" value="Genomic_DNA"/>
</dbReference>